<dbReference type="GO" id="GO:0008901">
    <property type="term" value="F:ferredoxin hydrogenase activity"/>
    <property type="evidence" value="ECO:0007669"/>
    <property type="project" value="UniProtKB-EC"/>
</dbReference>
<organism evidence="2 3">
    <name type="scientific">Neomoorella humiferrea</name>
    <dbReference type="NCBI Taxonomy" id="676965"/>
    <lineage>
        <taxon>Bacteria</taxon>
        <taxon>Bacillati</taxon>
        <taxon>Bacillota</taxon>
        <taxon>Clostridia</taxon>
        <taxon>Neomoorellales</taxon>
        <taxon>Neomoorellaceae</taxon>
        <taxon>Neomoorella</taxon>
    </lineage>
</organism>
<evidence type="ECO:0000313" key="2">
    <source>
        <dbReference type="EMBL" id="PRR75790.1"/>
    </source>
</evidence>
<accession>A0A2T0AY22</accession>
<dbReference type="EC" id="1.12.7.2" evidence="2"/>
<dbReference type="Pfam" id="PF14697">
    <property type="entry name" value="Fer4_21"/>
    <property type="match status" value="1"/>
</dbReference>
<dbReference type="Gene3D" id="3.30.70.20">
    <property type="match status" value="2"/>
</dbReference>
<evidence type="ECO:0000259" key="1">
    <source>
        <dbReference type="PROSITE" id="PS51379"/>
    </source>
</evidence>
<dbReference type="SUPFAM" id="SSF54862">
    <property type="entry name" value="4Fe-4S ferredoxins"/>
    <property type="match status" value="1"/>
</dbReference>
<protein>
    <submittedName>
        <fullName evidence="2">Periplasmic hydrogenase large subunit</fullName>
        <ecNumber evidence="2">1.12.7.2</ecNumber>
    </submittedName>
</protein>
<proteinExistence type="predicted"/>
<gene>
    <name evidence="2" type="primary">hydA_2</name>
    <name evidence="2" type="ORF">MOHU_01710</name>
</gene>
<feature type="domain" description="4Fe-4S ferredoxin-type" evidence="1">
    <location>
        <begin position="32"/>
        <end position="64"/>
    </location>
</feature>
<reference evidence="2 3" key="1">
    <citation type="submission" date="2018-03" db="EMBL/GenBank/DDBJ databases">
        <title>Genome sequence of Moorella humiferrea DSM 23265.</title>
        <authorList>
            <person name="Poehlein A."/>
            <person name="Daniel R."/>
        </authorList>
    </citation>
    <scope>NUCLEOTIDE SEQUENCE [LARGE SCALE GENOMIC DNA]</scope>
    <source>
        <strain evidence="2 3">DSM 23265</strain>
    </source>
</reference>
<dbReference type="InterPro" id="IPR017896">
    <property type="entry name" value="4Fe4S_Fe-S-bd"/>
</dbReference>
<dbReference type="RefSeq" id="WP_106004214.1">
    <property type="nucleotide sequence ID" value="NZ_CP136419.1"/>
</dbReference>
<feature type="domain" description="4Fe-4S ferredoxin-type" evidence="1">
    <location>
        <begin position="1"/>
        <end position="28"/>
    </location>
</feature>
<dbReference type="EMBL" id="PVXM01000003">
    <property type="protein sequence ID" value="PRR75790.1"/>
    <property type="molecule type" value="Genomic_DNA"/>
</dbReference>
<dbReference type="Proteomes" id="UP000238415">
    <property type="component" value="Unassembled WGS sequence"/>
</dbReference>
<keyword evidence="2" id="KW-0560">Oxidoreductase</keyword>
<sequence length="243" mass="26477">MKIDSQKCVGCGRCQHYCTMGAIYFRQTMGKVHAAVNEEECVDCGVCERAKVCPVDALYQPIHDWPRSIRGTFSNPLAEHKETKVPGRGTEEMKTNDVTGRYRPGFVGLAVEMGRPGTGAKMPEIEKVVMALAALGVEFETKNPLTSLIVDRKTGKMHPEAMNEKVLSAIIEMLIPLDQVPRVLQAVKKVAAEINTVFSVDLTSRADENGLSPGALLAAEHGYKISINGKTNLGLGRPLAREV</sequence>
<dbReference type="AlphaFoldDB" id="A0A2T0AY22"/>
<name>A0A2T0AY22_9FIRM</name>
<evidence type="ECO:0000313" key="3">
    <source>
        <dbReference type="Proteomes" id="UP000238415"/>
    </source>
</evidence>
<comment type="caution">
    <text evidence="2">The sequence shown here is derived from an EMBL/GenBank/DDBJ whole genome shotgun (WGS) entry which is preliminary data.</text>
</comment>
<keyword evidence="3" id="KW-1185">Reference proteome</keyword>
<dbReference type="OrthoDB" id="9794954at2"/>
<dbReference type="PROSITE" id="PS51379">
    <property type="entry name" value="4FE4S_FER_2"/>
    <property type="match status" value="2"/>
</dbReference>